<dbReference type="PANTHER" id="PTHR12526">
    <property type="entry name" value="GLYCOSYLTRANSFERASE"/>
    <property type="match status" value="1"/>
</dbReference>
<dbReference type="Proteomes" id="UP000264002">
    <property type="component" value="Unassembled WGS sequence"/>
</dbReference>
<dbReference type="EMBL" id="QUWK01000002">
    <property type="protein sequence ID" value="RFU95751.1"/>
    <property type="molecule type" value="Genomic_DNA"/>
</dbReference>
<comment type="caution">
    <text evidence="2">The sequence shown here is derived from an EMBL/GenBank/DDBJ whole genome shotgun (WGS) entry which is preliminary data.</text>
</comment>
<dbReference type="AlphaFoldDB" id="A0A372MJ01"/>
<gene>
    <name evidence="2" type="ORF">DYP60_01725</name>
</gene>
<reference evidence="3" key="1">
    <citation type="submission" date="2018-08" db="EMBL/GenBank/DDBJ databases">
        <authorList>
            <person name="Grouzdev D.S."/>
            <person name="Krutkina M.S."/>
        </authorList>
    </citation>
    <scope>NUCLEOTIDE SEQUENCE [LARGE SCALE GENOMIC DNA]</scope>
    <source>
        <strain evidence="3">4-11</strain>
    </source>
</reference>
<dbReference type="Pfam" id="PF00534">
    <property type="entry name" value="Glycos_transf_1"/>
    <property type="match status" value="1"/>
</dbReference>
<feature type="domain" description="Glycosyl transferase family 1" evidence="1">
    <location>
        <begin position="226"/>
        <end position="378"/>
    </location>
</feature>
<dbReference type="InterPro" id="IPR001296">
    <property type="entry name" value="Glyco_trans_1"/>
</dbReference>
<accession>A0A372MJ01</accession>
<dbReference type="CDD" id="cd03801">
    <property type="entry name" value="GT4_PimA-like"/>
    <property type="match status" value="1"/>
</dbReference>
<reference evidence="2 3" key="2">
    <citation type="submission" date="2018-09" db="EMBL/GenBank/DDBJ databases">
        <title>Genome of Sphaerochaeta halotolerans strain 4-11.</title>
        <authorList>
            <person name="Nazina T.N."/>
            <person name="Sokolova D.S."/>
        </authorList>
    </citation>
    <scope>NUCLEOTIDE SEQUENCE [LARGE SCALE GENOMIC DNA]</scope>
    <source>
        <strain evidence="2 3">4-11</strain>
    </source>
</reference>
<organism evidence="2 3">
    <name type="scientific">Sphaerochaeta halotolerans</name>
    <dbReference type="NCBI Taxonomy" id="2293840"/>
    <lineage>
        <taxon>Bacteria</taxon>
        <taxon>Pseudomonadati</taxon>
        <taxon>Spirochaetota</taxon>
        <taxon>Spirochaetia</taxon>
        <taxon>Spirochaetales</taxon>
        <taxon>Sphaerochaetaceae</taxon>
        <taxon>Sphaerochaeta</taxon>
    </lineage>
</organism>
<dbReference type="PANTHER" id="PTHR12526:SF628">
    <property type="entry name" value="MANNOSYLGLUCOSYLGLYCERATE SYNTHASE"/>
    <property type="match status" value="1"/>
</dbReference>
<keyword evidence="3" id="KW-1185">Reference proteome</keyword>
<evidence type="ECO:0000313" key="3">
    <source>
        <dbReference type="Proteomes" id="UP000264002"/>
    </source>
</evidence>
<proteinExistence type="predicted"/>
<name>A0A372MJ01_9SPIR</name>
<dbReference type="SUPFAM" id="SSF53756">
    <property type="entry name" value="UDP-Glycosyltransferase/glycogen phosphorylase"/>
    <property type="match status" value="1"/>
</dbReference>
<dbReference type="RefSeq" id="WP_117329148.1">
    <property type="nucleotide sequence ID" value="NZ_QUWK01000002.1"/>
</dbReference>
<dbReference type="Gene3D" id="3.40.50.2000">
    <property type="entry name" value="Glycogen Phosphorylase B"/>
    <property type="match status" value="1"/>
</dbReference>
<evidence type="ECO:0000259" key="1">
    <source>
        <dbReference type="Pfam" id="PF00534"/>
    </source>
</evidence>
<protein>
    <submittedName>
        <fullName evidence="2">Glycosyltransferase</fullName>
    </submittedName>
</protein>
<keyword evidence="2" id="KW-0808">Transferase</keyword>
<evidence type="ECO:0000313" key="2">
    <source>
        <dbReference type="EMBL" id="RFU95751.1"/>
    </source>
</evidence>
<sequence>MIKNRHASLSIGMIHFKTGDTDGVSLEMDKWRDVFLSEGHTVHYCCGQPPMQDNQCTVLPSLSYFREEARALNRGTFDNLEDFGSESAYEKTMENEVLTLTKELLSWIDSVTLDVLIVENIWSVGLHPAAAIALENVIHERRLHVLAHHHDFYWERVTPIRLTCNSAMRIADQYLPPHGGQYAHVVINSKAQKALAERKGINSNIIPNVFDFSKGPWEIDTYNSDFREAFGINEHDVLLLQATRVVKRKGIELAIDFAQILTKKLEAYNGKALYNGKIFSEASKVVLVLAGSIENDAGAYLAQLKERARSQHVNLLWIGEHIEHTRTKKEEAKIYSLWDAYAHADMVTYPSYWEGWGNQLLEAVVAKLPIVLFPYEIYNSDIKKSGFSMIELGDRESLSWDTQGLAQLPSVQIEQAAIAACTVLFDRHARLDMVESNFKIGQESFSLETLSTLLKPYVTTWSNTLW</sequence>
<dbReference type="GO" id="GO:0016757">
    <property type="term" value="F:glycosyltransferase activity"/>
    <property type="evidence" value="ECO:0007669"/>
    <property type="project" value="InterPro"/>
</dbReference>